<gene>
    <name evidence="2" type="ORF">E2C01_095081</name>
</gene>
<evidence type="ECO:0000313" key="3">
    <source>
        <dbReference type="Proteomes" id="UP000324222"/>
    </source>
</evidence>
<dbReference type="Proteomes" id="UP000324222">
    <property type="component" value="Unassembled WGS sequence"/>
</dbReference>
<dbReference type="EMBL" id="VSRR010119279">
    <property type="protein sequence ID" value="MPC99654.1"/>
    <property type="molecule type" value="Genomic_DNA"/>
</dbReference>
<accession>A0A5B7K4U6</accession>
<comment type="caution">
    <text evidence="2">The sequence shown here is derived from an EMBL/GenBank/DDBJ whole genome shotgun (WGS) entry which is preliminary data.</text>
</comment>
<dbReference type="AlphaFoldDB" id="A0A5B7K4U6"/>
<organism evidence="2 3">
    <name type="scientific">Portunus trituberculatus</name>
    <name type="common">Swimming crab</name>
    <name type="synonym">Neptunus trituberculatus</name>
    <dbReference type="NCBI Taxonomy" id="210409"/>
    <lineage>
        <taxon>Eukaryota</taxon>
        <taxon>Metazoa</taxon>
        <taxon>Ecdysozoa</taxon>
        <taxon>Arthropoda</taxon>
        <taxon>Crustacea</taxon>
        <taxon>Multicrustacea</taxon>
        <taxon>Malacostraca</taxon>
        <taxon>Eumalacostraca</taxon>
        <taxon>Eucarida</taxon>
        <taxon>Decapoda</taxon>
        <taxon>Pleocyemata</taxon>
        <taxon>Brachyura</taxon>
        <taxon>Eubrachyura</taxon>
        <taxon>Portunoidea</taxon>
        <taxon>Portunidae</taxon>
        <taxon>Portuninae</taxon>
        <taxon>Portunus</taxon>
    </lineage>
</organism>
<feature type="region of interest" description="Disordered" evidence="1">
    <location>
        <begin position="42"/>
        <end position="80"/>
    </location>
</feature>
<name>A0A5B7K4U6_PORTR</name>
<evidence type="ECO:0000256" key="1">
    <source>
        <dbReference type="SAM" id="MobiDB-lite"/>
    </source>
</evidence>
<keyword evidence="3" id="KW-1185">Reference proteome</keyword>
<evidence type="ECO:0000313" key="2">
    <source>
        <dbReference type="EMBL" id="MPC99654.1"/>
    </source>
</evidence>
<protein>
    <submittedName>
        <fullName evidence="2">Uncharacterized protein</fullName>
    </submittedName>
</protein>
<feature type="compositionally biased region" description="Polar residues" evidence="1">
    <location>
        <begin position="52"/>
        <end position="65"/>
    </location>
</feature>
<sequence>MSGSPFKQKSEVFLGDHTYSEATEGGLGPICQPQIAGLEIENKRPCPGPVHGSSTKDTMHTQSAKTTKEGVDSSQCFSAG</sequence>
<reference evidence="2 3" key="1">
    <citation type="submission" date="2019-05" db="EMBL/GenBank/DDBJ databases">
        <title>Another draft genome of Portunus trituberculatus and its Hox gene families provides insights of decapod evolution.</title>
        <authorList>
            <person name="Jeong J.-H."/>
            <person name="Song I."/>
            <person name="Kim S."/>
            <person name="Choi T."/>
            <person name="Kim D."/>
            <person name="Ryu S."/>
            <person name="Kim W."/>
        </authorList>
    </citation>
    <scope>NUCLEOTIDE SEQUENCE [LARGE SCALE GENOMIC DNA]</scope>
    <source>
        <tissue evidence="2">Muscle</tissue>
    </source>
</reference>
<proteinExistence type="predicted"/>